<keyword evidence="2" id="KW-1185">Reference proteome</keyword>
<dbReference type="WBParaSite" id="nRc.2.0.1.t20057-RA">
    <property type="protein sequence ID" value="nRc.2.0.1.t20057-RA"/>
    <property type="gene ID" value="nRc.2.0.1.g20057"/>
</dbReference>
<protein>
    <submittedName>
        <fullName evidence="3">HAT C-terminal dimerisation domain-containing protein</fullName>
    </submittedName>
</protein>
<organism evidence="2 3">
    <name type="scientific">Romanomermis culicivorax</name>
    <name type="common">Nematode worm</name>
    <dbReference type="NCBI Taxonomy" id="13658"/>
    <lineage>
        <taxon>Eukaryota</taxon>
        <taxon>Metazoa</taxon>
        <taxon>Ecdysozoa</taxon>
        <taxon>Nematoda</taxon>
        <taxon>Enoplea</taxon>
        <taxon>Dorylaimia</taxon>
        <taxon>Mermithida</taxon>
        <taxon>Mermithoidea</taxon>
        <taxon>Mermithidae</taxon>
        <taxon>Romanomermis</taxon>
    </lineage>
</organism>
<feature type="region of interest" description="Disordered" evidence="1">
    <location>
        <begin position="372"/>
        <end position="392"/>
    </location>
</feature>
<feature type="compositionally biased region" description="Basic and acidic residues" evidence="1">
    <location>
        <begin position="381"/>
        <end position="392"/>
    </location>
</feature>
<evidence type="ECO:0000313" key="2">
    <source>
        <dbReference type="Proteomes" id="UP000887565"/>
    </source>
</evidence>
<accession>A0A915J2X8</accession>
<dbReference type="Proteomes" id="UP000887565">
    <property type="component" value="Unplaced"/>
</dbReference>
<reference evidence="3" key="1">
    <citation type="submission" date="2022-11" db="UniProtKB">
        <authorList>
            <consortium name="WormBaseParasite"/>
        </authorList>
    </citation>
    <scope>IDENTIFICATION</scope>
</reference>
<sequence length="392" mass="44529">MWWSYNEEWTSRPFHALNALHDGQFRTGLIRGECYIRDYCHSATNILKLTDLGPKQSPHTPHIPGAELHMFCFVVCALLSVVSSKSIFDESLAYVNLSDDLVQAVEKVGIKEANTERKKPGSADVHGAPKCCFMAEGQTFSAVLDSILYMQKCESADKSRFGFNRSCTSGRAAALDEKLLNICICDLKPLNFTEGNGSKNLMNFVEPSYKLPSHSKIAHLLRQKADLYLDNVRSVVRENPQGPQSMQVPTKKKKQHLKQFSALEKYKTVVKSTVNASAHKEEKTVFEAVFGAGKVQNSGELKLAFNKVEDYINSNSMPVENKSILEYWKQNASTFPRLAIMAHHRRHCYNRMLEHFVTYSNPNTLMKKEKANLRKSHKEKKKAEFNIKHPKR</sequence>
<dbReference type="AlphaFoldDB" id="A0A915J2X8"/>
<proteinExistence type="predicted"/>
<name>A0A915J2X8_ROMCU</name>
<evidence type="ECO:0000313" key="3">
    <source>
        <dbReference type="WBParaSite" id="nRc.2.0.1.t20057-RA"/>
    </source>
</evidence>
<evidence type="ECO:0000256" key="1">
    <source>
        <dbReference type="SAM" id="MobiDB-lite"/>
    </source>
</evidence>
<dbReference type="SUPFAM" id="SSF140996">
    <property type="entry name" value="Hermes dimerisation domain"/>
    <property type="match status" value="1"/>
</dbReference>